<evidence type="ECO:0000313" key="3">
    <source>
        <dbReference type="Proteomes" id="UP000253845"/>
    </source>
</evidence>
<proteinExistence type="predicted"/>
<evidence type="ECO:0000313" key="2">
    <source>
        <dbReference type="EMBL" id="RDH21886.1"/>
    </source>
</evidence>
<dbReference type="AlphaFoldDB" id="A0A370C5J7"/>
<feature type="transmembrane region" description="Helical" evidence="1">
    <location>
        <begin position="68"/>
        <end position="91"/>
    </location>
</feature>
<sequence>MPYGSLAYPSSLYFSFHFSSLLFFFFGRPITHSMGLMTDSMTCWSFTCMHMSEHGGFLMSFPHFVSCICIRAVLLGCRAFIMYTFFSSLWFKVRRLVSIWNSGMSRRRPEFQWRFCFDLGFVKLCSLLCLFIFLSAEDKRWQESWQSVLVQTYP</sequence>
<dbReference type="VEuPathDB" id="FungiDB:M747DRAFT_16226"/>
<organism evidence="2 3">
    <name type="scientific">Aspergillus niger ATCC 13496</name>
    <dbReference type="NCBI Taxonomy" id="1353008"/>
    <lineage>
        <taxon>Eukaryota</taxon>
        <taxon>Fungi</taxon>
        <taxon>Dikarya</taxon>
        <taxon>Ascomycota</taxon>
        <taxon>Pezizomycotina</taxon>
        <taxon>Eurotiomycetes</taxon>
        <taxon>Eurotiomycetidae</taxon>
        <taxon>Eurotiales</taxon>
        <taxon>Aspergillaceae</taxon>
        <taxon>Aspergillus</taxon>
        <taxon>Aspergillus subgen. Circumdati</taxon>
    </lineage>
</organism>
<keyword evidence="1" id="KW-0472">Membrane</keyword>
<name>A0A370C5J7_ASPNG</name>
<keyword evidence="1" id="KW-1133">Transmembrane helix</keyword>
<gene>
    <name evidence="2" type="ORF">M747DRAFT_16226</name>
</gene>
<dbReference type="EMBL" id="KZ851909">
    <property type="protein sequence ID" value="RDH21886.1"/>
    <property type="molecule type" value="Genomic_DNA"/>
</dbReference>
<feature type="transmembrane region" description="Helical" evidence="1">
    <location>
        <begin position="111"/>
        <end position="134"/>
    </location>
</feature>
<feature type="transmembrane region" description="Helical" evidence="1">
    <location>
        <begin position="6"/>
        <end position="27"/>
    </location>
</feature>
<keyword evidence="1" id="KW-0812">Transmembrane</keyword>
<accession>A0A370C5J7</accession>
<evidence type="ECO:0000256" key="1">
    <source>
        <dbReference type="SAM" id="Phobius"/>
    </source>
</evidence>
<reference evidence="2 3" key="1">
    <citation type="submission" date="2018-07" db="EMBL/GenBank/DDBJ databases">
        <title>Section-level genome sequencing of Aspergillus section Nigri to investigate inter- and intra-species variation.</title>
        <authorList>
            <consortium name="DOE Joint Genome Institute"/>
            <person name="Vesth T.C."/>
            <person name="Nybo J.L."/>
            <person name="Theobald S."/>
            <person name="Frisvad J.C."/>
            <person name="Larsen T.O."/>
            <person name="Nielsen K.F."/>
            <person name="Hoof J.B."/>
            <person name="Brandl J."/>
            <person name="Salamov A."/>
            <person name="Riley R."/>
            <person name="Gladden J.M."/>
            <person name="Phatale P."/>
            <person name="Nielsen M.T."/>
            <person name="Lyhne E.K."/>
            <person name="Kogle M.E."/>
            <person name="Strasser K."/>
            <person name="McDonnell E."/>
            <person name="Barry K."/>
            <person name="Clum A."/>
            <person name="Chen C."/>
            <person name="Nolan M."/>
            <person name="Sandor L."/>
            <person name="Kuo A."/>
            <person name="Lipzen A."/>
            <person name="Hainaut M."/>
            <person name="Drula E."/>
            <person name="Tsang A."/>
            <person name="Magnuson J.K."/>
            <person name="Henrissat B."/>
            <person name="Wiebenga A."/>
            <person name="Simmons B.A."/>
            <person name="Makela M.R."/>
            <person name="De vries R.P."/>
            <person name="Grigoriev I.V."/>
            <person name="Mortensen U.H."/>
            <person name="Baker S.E."/>
            <person name="Andersen M.R."/>
        </authorList>
    </citation>
    <scope>NUCLEOTIDE SEQUENCE [LARGE SCALE GENOMIC DNA]</scope>
    <source>
        <strain evidence="2 3">ATCC 13496</strain>
    </source>
</reference>
<protein>
    <submittedName>
        <fullName evidence="2">Uncharacterized protein</fullName>
    </submittedName>
</protein>
<dbReference type="Proteomes" id="UP000253845">
    <property type="component" value="Unassembled WGS sequence"/>
</dbReference>